<proteinExistence type="predicted"/>
<organism evidence="1 2">
    <name type="scientific">Candidatus Thiomargarita nelsonii</name>
    <dbReference type="NCBI Taxonomy" id="1003181"/>
    <lineage>
        <taxon>Bacteria</taxon>
        <taxon>Pseudomonadati</taxon>
        <taxon>Pseudomonadota</taxon>
        <taxon>Gammaproteobacteria</taxon>
        <taxon>Thiotrichales</taxon>
        <taxon>Thiotrichaceae</taxon>
        <taxon>Thiomargarita</taxon>
    </lineage>
</organism>
<protein>
    <submittedName>
        <fullName evidence="1">Uncharacterized protein</fullName>
    </submittedName>
</protein>
<dbReference type="SUPFAM" id="SSF56399">
    <property type="entry name" value="ADP-ribosylation"/>
    <property type="match status" value="1"/>
</dbReference>
<dbReference type="EMBL" id="JSZA02000085">
    <property type="protein sequence ID" value="KHD07584.2"/>
    <property type="molecule type" value="Genomic_DNA"/>
</dbReference>
<comment type="caution">
    <text evidence="1">The sequence shown here is derived from an EMBL/GenBank/DDBJ whole genome shotgun (WGS) entry which is preliminary data.</text>
</comment>
<evidence type="ECO:0000313" key="1">
    <source>
        <dbReference type="EMBL" id="KHD07584.2"/>
    </source>
</evidence>
<accession>A0A0A6PBF9</accession>
<name>A0A0A6PBF9_9GAMM</name>
<keyword evidence="2" id="KW-1185">Reference proteome</keyword>
<evidence type="ECO:0000313" key="2">
    <source>
        <dbReference type="Proteomes" id="UP000030428"/>
    </source>
</evidence>
<dbReference type="Proteomes" id="UP000030428">
    <property type="component" value="Unassembled WGS sequence"/>
</dbReference>
<gene>
    <name evidence="1" type="ORF">PN36_20095</name>
</gene>
<reference evidence="1 2" key="1">
    <citation type="journal article" date="2016" name="Front. Microbiol.">
        <title>Single-Cell (Meta-)Genomics of a Dimorphic Candidatus Thiomargarita nelsonii Reveals Genomic Plasticity.</title>
        <authorList>
            <person name="Flood B.E."/>
            <person name="Fliss P."/>
            <person name="Jones D.S."/>
            <person name="Dick G.J."/>
            <person name="Jain S."/>
            <person name="Kaster A.K."/>
            <person name="Winkel M."/>
            <person name="Mussmann M."/>
            <person name="Bailey J."/>
        </authorList>
    </citation>
    <scope>NUCLEOTIDE SEQUENCE [LARGE SCALE GENOMIC DNA]</scope>
    <source>
        <strain evidence="1">Hydrate Ridge</strain>
    </source>
</reference>
<dbReference type="AlphaFoldDB" id="A0A0A6PBF9"/>
<sequence>MSTFPKFKYSDNPGIVIGFHGCDSTTADDVLKNGKSLNPSQNSYDWLGHGIYFWEADENRALEWAKKNQKFKNPTIIGAFIQLGNCLNLLNAEHIKLVESSYKILKDELKIFGLPIPKNKKAHKHDKFNLIRELDCRVIMRLHQYVKELIIAELAFDENESSANKKRAIQHHPQFIDSVRGMFPEGKELYPMAGFQKQNHIQICVVNPNCIQGYFRPIRYNNWYKRV</sequence>